<dbReference type="Proteomes" id="UP000003146">
    <property type="component" value="Unassembled WGS sequence"/>
</dbReference>
<organism evidence="1 2">
    <name type="scientific">Phocaeicola coprocola DSM 17136</name>
    <dbReference type="NCBI Taxonomy" id="470145"/>
    <lineage>
        <taxon>Bacteria</taxon>
        <taxon>Pseudomonadati</taxon>
        <taxon>Bacteroidota</taxon>
        <taxon>Bacteroidia</taxon>
        <taxon>Bacteroidales</taxon>
        <taxon>Bacteroidaceae</taxon>
        <taxon>Phocaeicola</taxon>
    </lineage>
</organism>
<proteinExistence type="predicted"/>
<dbReference type="eggNOG" id="ENOG5030MQX">
    <property type="taxonomic scope" value="Bacteria"/>
</dbReference>
<name>B3JGA0_9BACT</name>
<dbReference type="RefSeq" id="WP_007558983.1">
    <property type="nucleotide sequence ID" value="NZ_DS981478.1"/>
</dbReference>
<dbReference type="HOGENOM" id="CLU_1831089_0_0_10"/>
<dbReference type="STRING" id="470145.BACCOP_00902"/>
<accession>B3JGA0</accession>
<dbReference type="OrthoDB" id="1494506at2"/>
<reference evidence="1 2" key="2">
    <citation type="submission" date="2008-04" db="EMBL/GenBank/DDBJ databases">
        <authorList>
            <person name="Fulton L."/>
            <person name="Clifton S."/>
            <person name="Fulton B."/>
            <person name="Xu J."/>
            <person name="Minx P."/>
            <person name="Pepin K.H."/>
            <person name="Johnson M."/>
            <person name="Thiruvilangam P."/>
            <person name="Bhonagiri V."/>
            <person name="Nash W.E."/>
            <person name="Mardis E.R."/>
            <person name="Wilson R.K."/>
        </authorList>
    </citation>
    <scope>NUCLEOTIDE SEQUENCE [LARGE SCALE GENOMIC DNA]</scope>
    <source>
        <strain evidence="1 2">DSM 17136</strain>
    </source>
</reference>
<evidence type="ECO:0000313" key="2">
    <source>
        <dbReference type="Proteomes" id="UP000003146"/>
    </source>
</evidence>
<dbReference type="GeneID" id="43183710"/>
<comment type="caution">
    <text evidence="1">The sequence shown here is derived from an EMBL/GenBank/DDBJ whole genome shotgun (WGS) entry which is preliminary data.</text>
</comment>
<dbReference type="AlphaFoldDB" id="B3JGA0"/>
<gene>
    <name evidence="1" type="ORF">BACCOP_00902</name>
</gene>
<sequence>MIYVDDFIRRIEKMISTDQISAIIKINSKFEYKNIPFANNIPQGISDLYCKLNSLQIIYPRQFELLPIEQFRLIKDKYLYFATINHIEKIGFNILQTNVAGEWDIVNTNNDFRITYTLGSFLTTKIWRWINWGKEIWQEE</sequence>
<reference evidence="1 2" key="1">
    <citation type="submission" date="2008-04" db="EMBL/GenBank/DDBJ databases">
        <title>Draft genome sequence of Bacteroides coprocola (DSM 17136).</title>
        <authorList>
            <person name="Sudarsanam P."/>
            <person name="Ley R."/>
            <person name="Guruge J."/>
            <person name="Turnbaugh P.J."/>
            <person name="Mahowald M."/>
            <person name="Liep D."/>
            <person name="Gordon J."/>
        </authorList>
    </citation>
    <scope>NUCLEOTIDE SEQUENCE [LARGE SCALE GENOMIC DNA]</scope>
    <source>
        <strain evidence="1 2">DSM 17136</strain>
    </source>
</reference>
<protein>
    <submittedName>
        <fullName evidence="1">Uncharacterized protein</fullName>
    </submittedName>
</protein>
<evidence type="ECO:0000313" key="1">
    <source>
        <dbReference type="EMBL" id="EDV01948.1"/>
    </source>
</evidence>
<dbReference type="EMBL" id="ABIY02000065">
    <property type="protein sequence ID" value="EDV01948.1"/>
    <property type="molecule type" value="Genomic_DNA"/>
</dbReference>